<reference evidence="1" key="1">
    <citation type="submission" date="2021-04" db="EMBL/GenBank/DDBJ databases">
        <authorList>
            <consortium name="Molecular Ecology Group"/>
        </authorList>
    </citation>
    <scope>NUCLEOTIDE SEQUENCE</scope>
</reference>
<keyword evidence="2" id="KW-1185">Reference proteome</keyword>
<dbReference type="EMBL" id="CAJHNH020000414">
    <property type="protein sequence ID" value="CAG5117493.1"/>
    <property type="molecule type" value="Genomic_DNA"/>
</dbReference>
<proteinExistence type="predicted"/>
<sequence length="373" mass="43006">MASSDDFEQSVVKFTLSRTGEKVCIDLLADKLVFRPLCQQYSTSLGDFWAHVLQHPNNYPVYSHTYKKLYRMGNKYELQLRVDGVTLRVDLASGCLTIKGSHVIDWAVSRFPEIMNGYLKPPVTASKELREQYTKQEVDSLHQEQKKYYKKYIEDWPDETLEASANVLDAGKTQQYYEAIDPDGFLKGSDLETHNPIADLLNEEETKQQLKRLLSGSVIQGSVMYRLWKSTLNLWFADKDAKVFIVTPHIDSVRLTDICRLFLNNKLTASLEMMCVPVRNAHGRFADVQRETMKKFSPQDQVLLEYKVFSSVVYPLMDIMTSFIAMTTDNKAKILLTNVHFDKACFQTANSATVLFEKIDRERFMKEFCGNFI</sequence>
<gene>
    <name evidence="1" type="ORF">CUNI_LOCUS3051</name>
</gene>
<accession>A0A8S3YK49</accession>
<name>A0A8S3YK49_9EUPU</name>
<comment type="caution">
    <text evidence="1">The sequence shown here is derived from an EMBL/GenBank/DDBJ whole genome shotgun (WGS) entry which is preliminary data.</text>
</comment>
<organism evidence="1 2">
    <name type="scientific">Candidula unifasciata</name>
    <dbReference type="NCBI Taxonomy" id="100452"/>
    <lineage>
        <taxon>Eukaryota</taxon>
        <taxon>Metazoa</taxon>
        <taxon>Spiralia</taxon>
        <taxon>Lophotrochozoa</taxon>
        <taxon>Mollusca</taxon>
        <taxon>Gastropoda</taxon>
        <taxon>Heterobranchia</taxon>
        <taxon>Euthyneura</taxon>
        <taxon>Panpulmonata</taxon>
        <taxon>Eupulmonata</taxon>
        <taxon>Stylommatophora</taxon>
        <taxon>Helicina</taxon>
        <taxon>Helicoidea</taxon>
        <taxon>Geomitridae</taxon>
        <taxon>Candidula</taxon>
    </lineage>
</organism>
<dbReference type="Proteomes" id="UP000678393">
    <property type="component" value="Unassembled WGS sequence"/>
</dbReference>
<evidence type="ECO:0000313" key="1">
    <source>
        <dbReference type="EMBL" id="CAG5117493.1"/>
    </source>
</evidence>
<dbReference type="OrthoDB" id="6285499at2759"/>
<dbReference type="AlphaFoldDB" id="A0A8S3YK49"/>
<evidence type="ECO:0000313" key="2">
    <source>
        <dbReference type="Proteomes" id="UP000678393"/>
    </source>
</evidence>
<protein>
    <submittedName>
        <fullName evidence="1">Uncharacterized protein</fullName>
    </submittedName>
</protein>